<dbReference type="AlphaFoldDB" id="A0AAE0TQG3"/>
<evidence type="ECO:0000256" key="1">
    <source>
        <dbReference type="ARBA" id="ARBA00001974"/>
    </source>
</evidence>
<dbReference type="GO" id="GO:0009725">
    <property type="term" value="P:response to hormone"/>
    <property type="evidence" value="ECO:0007669"/>
    <property type="project" value="TreeGrafter"/>
</dbReference>
<reference evidence="5" key="2">
    <citation type="journal article" date="2021" name="Genome Biol. Evol.">
        <title>Developing a high-quality reference genome for a parasitic bivalve with doubly uniparental inheritance (Bivalvia: Unionida).</title>
        <authorList>
            <person name="Smith C.H."/>
        </authorList>
    </citation>
    <scope>NUCLEOTIDE SEQUENCE</scope>
    <source>
        <strain evidence="5">CHS0354</strain>
        <tissue evidence="5">Mantle</tissue>
    </source>
</reference>
<reference evidence="5" key="1">
    <citation type="journal article" date="2021" name="Genome Biol. Evol.">
        <title>A High-Quality Reference Genome for a Parasitic Bivalve with Doubly Uniparental Inheritance (Bivalvia: Unionida).</title>
        <authorList>
            <person name="Smith C.H."/>
        </authorList>
    </citation>
    <scope>NUCLEOTIDE SEQUENCE</scope>
    <source>
        <strain evidence="5">CHS0354</strain>
    </source>
</reference>
<organism evidence="5 6">
    <name type="scientific">Potamilus streckersoni</name>
    <dbReference type="NCBI Taxonomy" id="2493646"/>
    <lineage>
        <taxon>Eukaryota</taxon>
        <taxon>Metazoa</taxon>
        <taxon>Spiralia</taxon>
        <taxon>Lophotrochozoa</taxon>
        <taxon>Mollusca</taxon>
        <taxon>Bivalvia</taxon>
        <taxon>Autobranchia</taxon>
        <taxon>Heteroconchia</taxon>
        <taxon>Palaeoheterodonta</taxon>
        <taxon>Unionida</taxon>
        <taxon>Unionoidea</taxon>
        <taxon>Unionidae</taxon>
        <taxon>Ambleminae</taxon>
        <taxon>Lampsilini</taxon>
        <taxon>Potamilus</taxon>
    </lineage>
</organism>
<proteinExistence type="predicted"/>
<evidence type="ECO:0000256" key="2">
    <source>
        <dbReference type="ARBA" id="ARBA00022630"/>
    </source>
</evidence>
<protein>
    <recommendedName>
        <fullName evidence="4">Oxidoreductase FAD/NAD(P)-binding domain-containing protein</fullName>
    </recommendedName>
</protein>
<dbReference type="PANTHER" id="PTHR19384">
    <property type="entry name" value="NITRIC OXIDE SYNTHASE-RELATED"/>
    <property type="match status" value="1"/>
</dbReference>
<dbReference type="GO" id="GO:0005634">
    <property type="term" value="C:nucleus"/>
    <property type="evidence" value="ECO:0007669"/>
    <property type="project" value="TreeGrafter"/>
</dbReference>
<dbReference type="PANTHER" id="PTHR19384:SF76">
    <property type="entry name" value="NITRIC OXIDE SYNTHASE"/>
    <property type="match status" value="1"/>
</dbReference>
<feature type="domain" description="Oxidoreductase FAD/NAD(P)-binding" evidence="4">
    <location>
        <begin position="15"/>
        <end position="97"/>
    </location>
</feature>
<keyword evidence="6" id="KW-1185">Reference proteome</keyword>
<comment type="cofactor">
    <cofactor evidence="1">
        <name>FAD</name>
        <dbReference type="ChEBI" id="CHEBI:57692"/>
    </cofactor>
</comment>
<evidence type="ECO:0000313" key="6">
    <source>
        <dbReference type="Proteomes" id="UP001195483"/>
    </source>
</evidence>
<evidence type="ECO:0000259" key="4">
    <source>
        <dbReference type="Pfam" id="PF00175"/>
    </source>
</evidence>
<dbReference type="Proteomes" id="UP001195483">
    <property type="component" value="Unassembled WGS sequence"/>
</dbReference>
<dbReference type="InterPro" id="IPR001709">
    <property type="entry name" value="Flavoprot_Pyr_Nucl_cyt_Rdtase"/>
</dbReference>
<name>A0AAE0TQG3_9BIVA</name>
<comment type="caution">
    <text evidence="5">The sequence shown here is derived from an EMBL/GenBank/DDBJ whole genome shotgun (WGS) entry which is preliminary data.</text>
</comment>
<dbReference type="GO" id="GO:0006809">
    <property type="term" value="P:nitric oxide biosynthetic process"/>
    <property type="evidence" value="ECO:0007669"/>
    <property type="project" value="TreeGrafter"/>
</dbReference>
<gene>
    <name evidence="5" type="ORF">CHS0354_042117</name>
</gene>
<dbReference type="InterPro" id="IPR039261">
    <property type="entry name" value="FNR_nucleotide-bd"/>
</dbReference>
<dbReference type="GO" id="GO:0005886">
    <property type="term" value="C:plasma membrane"/>
    <property type="evidence" value="ECO:0007669"/>
    <property type="project" value="TreeGrafter"/>
</dbReference>
<accession>A0AAE0TQG3</accession>
<evidence type="ECO:0000256" key="3">
    <source>
        <dbReference type="ARBA" id="ARBA00022827"/>
    </source>
</evidence>
<dbReference type="PRINTS" id="PR00371">
    <property type="entry name" value="FPNCR"/>
</dbReference>
<reference evidence="5" key="3">
    <citation type="submission" date="2023-05" db="EMBL/GenBank/DDBJ databases">
        <authorList>
            <person name="Smith C.H."/>
        </authorList>
    </citation>
    <scope>NUCLEOTIDE SEQUENCE</scope>
    <source>
        <strain evidence="5">CHS0354</strain>
        <tissue evidence="5">Mantle</tissue>
    </source>
</reference>
<sequence>MSYFFNLDKSRSGWGKMYLYFGCRMPQVDEIYSEDLQTAKEEGVLTNVYTIYSREPGKSKMYVQDYLIRNSKEVYNSIVLEKGHFYVCGEAKMAADVTSALETIFGKEGNMSAQDAKNIILKLRDKTDVLKVQKHLKGFHPRFQSLRTLCSLEILPITVHSRTFWRYFYKSGFQKIKF</sequence>
<evidence type="ECO:0000313" key="5">
    <source>
        <dbReference type="EMBL" id="KAK3612608.1"/>
    </source>
</evidence>
<dbReference type="GO" id="GO:0006527">
    <property type="term" value="P:L-arginine catabolic process"/>
    <property type="evidence" value="ECO:0007669"/>
    <property type="project" value="TreeGrafter"/>
</dbReference>
<dbReference type="GO" id="GO:0050660">
    <property type="term" value="F:flavin adenine dinucleotide binding"/>
    <property type="evidence" value="ECO:0007669"/>
    <property type="project" value="TreeGrafter"/>
</dbReference>
<keyword evidence="2" id="KW-0285">Flavoprotein</keyword>
<dbReference type="EMBL" id="JAEAOA010002353">
    <property type="protein sequence ID" value="KAK3612608.1"/>
    <property type="molecule type" value="Genomic_DNA"/>
</dbReference>
<dbReference type="InterPro" id="IPR001433">
    <property type="entry name" value="OxRdtase_FAD/NAD-bd"/>
</dbReference>
<dbReference type="GO" id="GO:0007263">
    <property type="term" value="P:nitric oxide mediated signal transduction"/>
    <property type="evidence" value="ECO:0007669"/>
    <property type="project" value="TreeGrafter"/>
</dbReference>
<dbReference type="GO" id="GO:0005829">
    <property type="term" value="C:cytosol"/>
    <property type="evidence" value="ECO:0007669"/>
    <property type="project" value="TreeGrafter"/>
</dbReference>
<dbReference type="Gene3D" id="3.40.50.80">
    <property type="entry name" value="Nucleotide-binding domain of ferredoxin-NADP reductase (FNR) module"/>
    <property type="match status" value="1"/>
</dbReference>
<dbReference type="GO" id="GO:0004517">
    <property type="term" value="F:nitric-oxide synthase activity"/>
    <property type="evidence" value="ECO:0007669"/>
    <property type="project" value="TreeGrafter"/>
</dbReference>
<dbReference type="Pfam" id="PF00175">
    <property type="entry name" value="NAD_binding_1"/>
    <property type="match status" value="1"/>
</dbReference>
<dbReference type="GO" id="GO:0032496">
    <property type="term" value="P:response to lipopolysaccharide"/>
    <property type="evidence" value="ECO:0007669"/>
    <property type="project" value="TreeGrafter"/>
</dbReference>
<keyword evidence="3" id="KW-0274">FAD</keyword>
<dbReference type="GO" id="GO:0010181">
    <property type="term" value="F:FMN binding"/>
    <property type="evidence" value="ECO:0007669"/>
    <property type="project" value="TreeGrafter"/>
</dbReference>
<dbReference type="SUPFAM" id="SSF52343">
    <property type="entry name" value="Ferredoxin reductase-like, C-terminal NADP-linked domain"/>
    <property type="match status" value="1"/>
</dbReference>